<protein>
    <submittedName>
        <fullName evidence="2">NADH dehydrogenase subunit 6</fullName>
    </submittedName>
</protein>
<feature type="transmembrane region" description="Helical" evidence="1">
    <location>
        <begin position="87"/>
        <end position="110"/>
    </location>
</feature>
<feature type="transmembrane region" description="Helical" evidence="1">
    <location>
        <begin position="6"/>
        <end position="25"/>
    </location>
</feature>
<feature type="transmembrane region" description="Helical" evidence="1">
    <location>
        <begin position="122"/>
        <end position="143"/>
    </location>
</feature>
<gene>
    <name evidence="2" type="primary">nad6</name>
</gene>
<feature type="transmembrane region" description="Helical" evidence="1">
    <location>
        <begin position="56"/>
        <end position="75"/>
    </location>
</feature>
<keyword evidence="2" id="KW-0496">Mitochondrion</keyword>
<dbReference type="EMBL" id="AB208064">
    <property type="protein sequence ID" value="BAF56508.1"/>
    <property type="molecule type" value="Genomic_DNA"/>
</dbReference>
<keyword evidence="1" id="KW-1133">Transmembrane helix</keyword>
<dbReference type="AlphaFoldDB" id="A4PBB6"/>
<evidence type="ECO:0000313" key="2">
    <source>
        <dbReference type="EMBL" id="BAF56508.1"/>
    </source>
</evidence>
<organism evidence="2">
    <name type="scientific">Echinococcus shiquicus</name>
    <dbReference type="NCBI Taxonomy" id="260967"/>
    <lineage>
        <taxon>Eukaryota</taxon>
        <taxon>Metazoa</taxon>
        <taxon>Spiralia</taxon>
        <taxon>Lophotrochozoa</taxon>
        <taxon>Platyhelminthes</taxon>
        <taxon>Cestoda</taxon>
        <taxon>Eucestoda</taxon>
        <taxon>Cyclophyllidea</taxon>
        <taxon>Taeniidae</taxon>
        <taxon>Echinococcus</taxon>
    </lineage>
</organism>
<geneLocation type="mitochondrion" evidence="2"/>
<keyword evidence="1" id="KW-0472">Membrane</keyword>
<accession>A4PBB6</accession>
<name>A4PBB6_9CEST</name>
<reference evidence="2" key="1">
    <citation type="journal article" date="2007" name="Parasitology">
        <title>A molecular phylogeny of the genus Echinococcus inferred from complete mitochondrial genomes.</title>
        <authorList>
            <person name="Nakao M."/>
            <person name="McManus D.P."/>
            <person name="Schantz P.M."/>
            <person name="Craig P.S."/>
            <person name="Ito A."/>
        </authorList>
    </citation>
    <scope>NUCLEOTIDE SEQUENCE</scope>
</reference>
<keyword evidence="1" id="KW-0812">Transmembrane</keyword>
<evidence type="ECO:0000256" key="1">
    <source>
        <dbReference type="SAM" id="Phobius"/>
    </source>
</evidence>
<proteinExistence type="predicted"/>
<sequence>MLLEVLVVMYFCVLVVFCFISHCVYYCVLLVVNALLASCICYVVLGFSWYPLLLCLVYIGGVYILFIFVSVFNPNSNFVFYSGIGSFGMYVLFGVWLFICVFVCYGLVGVEFSAMLCSVVEGWLYLCLCFTLVFGFLILSVIVSSKVNFYR</sequence>